<feature type="transmembrane region" description="Helical" evidence="1">
    <location>
        <begin position="319"/>
        <end position="336"/>
    </location>
</feature>
<dbReference type="EMBL" id="JACBZP010000001">
    <property type="protein sequence ID" value="NYI68081.1"/>
    <property type="molecule type" value="Genomic_DNA"/>
</dbReference>
<reference evidence="2 3" key="1">
    <citation type="submission" date="2020-07" db="EMBL/GenBank/DDBJ databases">
        <title>Sequencing the genomes of 1000 actinobacteria strains.</title>
        <authorList>
            <person name="Klenk H.-P."/>
        </authorList>
    </citation>
    <scope>NUCLEOTIDE SEQUENCE [LARGE SCALE GENOMIC DNA]</scope>
    <source>
        <strain evidence="2 3">DSM 26341</strain>
    </source>
</reference>
<sequence>MLTDSLRSPARAWRRLPWWAGVALVFAAARAVSFIIFVAVARTQPANYWTAADPGYFRYVTIWDADWYRMIAEHGYPAVLPLDASGHVAQNEWAFYPVYPFVVRALHAVTGIGWTVLAPTVSLAAGFGFALIAYRLLRRYLPHGSAMVGIAFAAAFPTSAVLQTGYAESLSLMLLALALLLVDSRRYVAAIPVVAVMDLTRPLGAAFALFMAIHLATRLVRRRREPYPGRQLASSFALGAVSCAGALAWPAIAWAVTGRRDAYTSTEAAWSGGSVQWVRGWLLQSTHLFGELLGPAVLVLVALAMLAGIYYAGRVVGPVMSTWCAAYCCYLLIVFYPQTSLFRIILPLFPLGLALAGASRSKAFRISVLAGFTLLQVVWIAWLWRFTPPSDLPP</sequence>
<organism evidence="2 3">
    <name type="scientific">Spelaeicoccus albus</name>
    <dbReference type="NCBI Taxonomy" id="1280376"/>
    <lineage>
        <taxon>Bacteria</taxon>
        <taxon>Bacillati</taxon>
        <taxon>Actinomycetota</taxon>
        <taxon>Actinomycetes</taxon>
        <taxon>Micrococcales</taxon>
        <taxon>Brevibacteriaceae</taxon>
        <taxon>Spelaeicoccus</taxon>
    </lineage>
</organism>
<feature type="transmembrane region" description="Helical" evidence="1">
    <location>
        <begin position="342"/>
        <end position="359"/>
    </location>
</feature>
<dbReference type="Proteomes" id="UP000539111">
    <property type="component" value="Unassembled WGS sequence"/>
</dbReference>
<gene>
    <name evidence="2" type="ORF">BJY26_002387</name>
</gene>
<accession>A0A7Z0D395</accession>
<feature type="transmembrane region" description="Helical" evidence="1">
    <location>
        <begin position="202"/>
        <end position="220"/>
    </location>
</feature>
<protein>
    <recommendedName>
        <fullName evidence="4">Dolichyl-phosphate-mannose-protein mannosyltransferase</fullName>
    </recommendedName>
</protein>
<keyword evidence="1" id="KW-0472">Membrane</keyword>
<feature type="transmembrane region" description="Helical" evidence="1">
    <location>
        <begin position="112"/>
        <end position="137"/>
    </location>
</feature>
<comment type="caution">
    <text evidence="2">The sequence shown here is derived from an EMBL/GenBank/DDBJ whole genome shotgun (WGS) entry which is preliminary data.</text>
</comment>
<feature type="transmembrane region" description="Helical" evidence="1">
    <location>
        <begin position="149"/>
        <end position="182"/>
    </location>
</feature>
<evidence type="ECO:0000313" key="3">
    <source>
        <dbReference type="Proteomes" id="UP000539111"/>
    </source>
</evidence>
<evidence type="ECO:0008006" key="4">
    <source>
        <dbReference type="Google" id="ProtNLM"/>
    </source>
</evidence>
<keyword evidence="3" id="KW-1185">Reference proteome</keyword>
<keyword evidence="1" id="KW-1133">Transmembrane helix</keyword>
<feature type="transmembrane region" description="Helical" evidence="1">
    <location>
        <begin position="366"/>
        <end position="384"/>
    </location>
</feature>
<feature type="transmembrane region" description="Helical" evidence="1">
    <location>
        <begin position="232"/>
        <end position="256"/>
    </location>
</feature>
<feature type="transmembrane region" description="Helical" evidence="1">
    <location>
        <begin position="16"/>
        <end position="40"/>
    </location>
</feature>
<proteinExistence type="predicted"/>
<evidence type="ECO:0000313" key="2">
    <source>
        <dbReference type="EMBL" id="NYI68081.1"/>
    </source>
</evidence>
<evidence type="ECO:0000256" key="1">
    <source>
        <dbReference type="SAM" id="Phobius"/>
    </source>
</evidence>
<feature type="transmembrane region" description="Helical" evidence="1">
    <location>
        <begin position="292"/>
        <end position="312"/>
    </location>
</feature>
<keyword evidence="1" id="KW-0812">Transmembrane</keyword>
<dbReference type="AlphaFoldDB" id="A0A7Z0D395"/>
<dbReference type="RefSeq" id="WP_179428472.1">
    <property type="nucleotide sequence ID" value="NZ_JACBZP010000001.1"/>
</dbReference>
<name>A0A7Z0D395_9MICO</name>